<dbReference type="KEGG" id="pod:PODO_11645"/>
<dbReference type="GeneID" id="31570861"/>
<name>A0A1R0X6E8_9BACL</name>
<dbReference type="EMBL" id="MKQP01000027">
    <property type="protein sequence ID" value="OMD30114.1"/>
    <property type="molecule type" value="Genomic_DNA"/>
</dbReference>
<comment type="caution">
    <text evidence="1">The sequence shown here is derived from an EMBL/GenBank/DDBJ whole genome shotgun (WGS) entry which is preliminary data.</text>
</comment>
<organism evidence="1 2">
    <name type="scientific">Paenibacillus odorifer</name>
    <dbReference type="NCBI Taxonomy" id="189426"/>
    <lineage>
        <taxon>Bacteria</taxon>
        <taxon>Bacillati</taxon>
        <taxon>Bacillota</taxon>
        <taxon>Bacilli</taxon>
        <taxon>Bacillales</taxon>
        <taxon>Paenibacillaceae</taxon>
        <taxon>Paenibacillus</taxon>
    </lineage>
</organism>
<dbReference type="Proteomes" id="UP000187465">
    <property type="component" value="Unassembled WGS sequence"/>
</dbReference>
<dbReference type="AlphaFoldDB" id="A0A1R0X6E8"/>
<accession>A0A1R0X6E8</accession>
<evidence type="ECO:0000313" key="1">
    <source>
        <dbReference type="EMBL" id="OMD30114.1"/>
    </source>
</evidence>
<reference evidence="1 2" key="1">
    <citation type="submission" date="2016-10" db="EMBL/GenBank/DDBJ databases">
        <title>Paenibacillus species isolates.</title>
        <authorList>
            <person name="Beno S.M."/>
        </authorList>
    </citation>
    <scope>NUCLEOTIDE SEQUENCE [LARGE SCALE GENOMIC DNA]</scope>
    <source>
        <strain evidence="1 2">FSL H7-0604</strain>
    </source>
</reference>
<proteinExistence type="predicted"/>
<sequence length="335" mass="39120">MPNLPIKYPMVNSSMNSSHLLSVVEVCSRKMDWLHNHYIHLYLGANMDVMDLEFLSPEQSLGHFPYLNLKEIRLGPERVAVKQILDCLAEKEYVEVSLDEFYIEGKHYFNKVHFERNFMIYGYDDLSHTFSIAGSDYDKIFEFHELPADQIISSLRAHAFERRSIRSVRLNEADKMHFEPTTLIASLADYYYSRQPETMVTCPGTDGGSCWGMKVYGALLDYLDRLARNEIFYCVRPFHLLWEHKKCMVNRLGYLSQCGYNLSDFIMKGYEDIYETTLILRNILVKYHLEPDLNLLRIAARTVESIDVQERALLSALLKEFSTVTSKIEEKENSR</sequence>
<dbReference type="RefSeq" id="WP_036685938.1">
    <property type="nucleotide sequence ID" value="NZ_CP009428.1"/>
</dbReference>
<gene>
    <name evidence="1" type="ORF">BJP51_21445</name>
</gene>
<protein>
    <submittedName>
        <fullName evidence="1">Uncharacterized protein</fullName>
    </submittedName>
</protein>
<evidence type="ECO:0000313" key="2">
    <source>
        <dbReference type="Proteomes" id="UP000187465"/>
    </source>
</evidence>